<reference evidence="1 2" key="1">
    <citation type="journal article" date="2019" name="Int. J. Syst. Evol. Microbiol.">
        <title>The Global Catalogue of Microorganisms (GCM) 10K type strain sequencing project: providing services to taxonomists for standard genome sequencing and annotation.</title>
        <authorList>
            <consortium name="The Broad Institute Genomics Platform"/>
            <consortium name="The Broad Institute Genome Sequencing Center for Infectious Disease"/>
            <person name="Wu L."/>
            <person name="Ma J."/>
        </authorList>
    </citation>
    <scope>NUCLEOTIDE SEQUENCE [LARGE SCALE GENOMIC DNA]</scope>
    <source>
        <strain evidence="1 2">JCM 13022</strain>
    </source>
</reference>
<dbReference type="EMBL" id="BAAALM010000020">
    <property type="protein sequence ID" value="GAA1220859.1"/>
    <property type="molecule type" value="Genomic_DNA"/>
</dbReference>
<proteinExistence type="predicted"/>
<dbReference type="Proteomes" id="UP001500467">
    <property type="component" value="Unassembled WGS sequence"/>
</dbReference>
<gene>
    <name evidence="1" type="ORF">GCM10009675_49600</name>
</gene>
<evidence type="ECO:0000313" key="1">
    <source>
        <dbReference type="EMBL" id="GAA1220859.1"/>
    </source>
</evidence>
<organism evidence="1 2">
    <name type="scientific">Prauserella alba</name>
    <dbReference type="NCBI Taxonomy" id="176898"/>
    <lineage>
        <taxon>Bacteria</taxon>
        <taxon>Bacillati</taxon>
        <taxon>Actinomycetota</taxon>
        <taxon>Actinomycetes</taxon>
        <taxon>Pseudonocardiales</taxon>
        <taxon>Pseudonocardiaceae</taxon>
        <taxon>Prauserella</taxon>
    </lineage>
</organism>
<comment type="caution">
    <text evidence="1">The sequence shown here is derived from an EMBL/GenBank/DDBJ whole genome shotgun (WGS) entry which is preliminary data.</text>
</comment>
<dbReference type="RefSeq" id="WP_253860063.1">
    <property type="nucleotide sequence ID" value="NZ_BAAALM010000020.1"/>
</dbReference>
<protein>
    <submittedName>
        <fullName evidence="1">Uncharacterized protein</fullName>
    </submittedName>
</protein>
<accession>A0ABN1VS18</accession>
<name>A0ABN1VS18_9PSEU</name>
<keyword evidence="2" id="KW-1185">Reference proteome</keyword>
<evidence type="ECO:0000313" key="2">
    <source>
        <dbReference type="Proteomes" id="UP001500467"/>
    </source>
</evidence>
<sequence>MLRFPGPVLRVPGAVLQRSGRLLGGAAYDMSMDVFRATTAEFAKWEALSRQDD</sequence>